<feature type="domain" description="Metallo-beta-lactamase" evidence="1">
    <location>
        <begin position="23"/>
        <end position="231"/>
    </location>
</feature>
<proteinExistence type="predicted"/>
<dbReference type="EMBL" id="DXCX01000039">
    <property type="protein sequence ID" value="HIY73106.1"/>
    <property type="molecule type" value="Genomic_DNA"/>
</dbReference>
<accession>A0A9D2CCR1</accession>
<reference evidence="2" key="1">
    <citation type="journal article" date="2021" name="PeerJ">
        <title>Extensive microbial diversity within the chicken gut microbiome revealed by metagenomics and culture.</title>
        <authorList>
            <person name="Gilroy R."/>
            <person name="Ravi A."/>
            <person name="Getino M."/>
            <person name="Pursley I."/>
            <person name="Horton D.L."/>
            <person name="Alikhan N.F."/>
            <person name="Baker D."/>
            <person name="Gharbi K."/>
            <person name="Hall N."/>
            <person name="Watson M."/>
            <person name="Adriaenssens E.M."/>
            <person name="Foster-Nyarko E."/>
            <person name="Jarju S."/>
            <person name="Secka A."/>
            <person name="Antonio M."/>
            <person name="Oren A."/>
            <person name="Chaudhuri R.R."/>
            <person name="La Ragione R."/>
            <person name="Hildebrand F."/>
            <person name="Pallen M.J."/>
        </authorList>
    </citation>
    <scope>NUCLEOTIDE SEQUENCE</scope>
    <source>
        <strain evidence="2">CHK33-7979</strain>
    </source>
</reference>
<protein>
    <submittedName>
        <fullName evidence="2">MBL fold metallo-hydrolase</fullName>
    </submittedName>
</protein>
<comment type="caution">
    <text evidence="2">The sequence shown here is derived from an EMBL/GenBank/DDBJ whole genome shotgun (WGS) entry which is preliminary data.</text>
</comment>
<dbReference type="Gene3D" id="1.10.10.10">
    <property type="entry name" value="Winged helix-like DNA-binding domain superfamily/Winged helix DNA-binding domain"/>
    <property type="match status" value="1"/>
</dbReference>
<reference evidence="2" key="2">
    <citation type="submission" date="2021-04" db="EMBL/GenBank/DDBJ databases">
        <authorList>
            <person name="Gilroy R."/>
        </authorList>
    </citation>
    <scope>NUCLEOTIDE SEQUENCE</scope>
    <source>
        <strain evidence="2">CHK33-7979</strain>
    </source>
</reference>
<dbReference type="Pfam" id="PF00753">
    <property type="entry name" value="Lactamase_B"/>
    <property type="match status" value="1"/>
</dbReference>
<evidence type="ECO:0000313" key="3">
    <source>
        <dbReference type="Proteomes" id="UP000886824"/>
    </source>
</evidence>
<dbReference type="InterPro" id="IPR050662">
    <property type="entry name" value="Sec-metab_biosynth-thioest"/>
</dbReference>
<evidence type="ECO:0000259" key="1">
    <source>
        <dbReference type="SMART" id="SM00849"/>
    </source>
</evidence>
<dbReference type="SUPFAM" id="SSF56281">
    <property type="entry name" value="Metallo-hydrolase/oxidoreductase"/>
    <property type="match status" value="1"/>
</dbReference>
<organism evidence="2 3">
    <name type="scientific">Candidatus Intestinimonas merdavium</name>
    <dbReference type="NCBI Taxonomy" id="2838622"/>
    <lineage>
        <taxon>Bacteria</taxon>
        <taxon>Bacillati</taxon>
        <taxon>Bacillota</taxon>
        <taxon>Clostridia</taxon>
        <taxon>Eubacteriales</taxon>
        <taxon>Intestinimonas</taxon>
    </lineage>
</organism>
<dbReference type="PANTHER" id="PTHR23131">
    <property type="entry name" value="ENDORIBONUCLEASE LACTB2"/>
    <property type="match status" value="1"/>
</dbReference>
<dbReference type="InterPro" id="IPR036388">
    <property type="entry name" value="WH-like_DNA-bd_sf"/>
</dbReference>
<dbReference type="AlphaFoldDB" id="A0A9D2CCR1"/>
<dbReference type="SMART" id="SM00849">
    <property type="entry name" value="Lactamase_B"/>
    <property type="match status" value="1"/>
</dbReference>
<dbReference type="Proteomes" id="UP000886824">
    <property type="component" value="Unassembled WGS sequence"/>
</dbReference>
<dbReference type="InterPro" id="IPR036866">
    <property type="entry name" value="RibonucZ/Hydroxyglut_hydro"/>
</dbReference>
<evidence type="ECO:0000313" key="2">
    <source>
        <dbReference type="EMBL" id="HIY73106.1"/>
    </source>
</evidence>
<dbReference type="CDD" id="cd07725">
    <property type="entry name" value="TTHA1429-like_MBL-fold"/>
    <property type="match status" value="1"/>
</dbReference>
<name>A0A9D2CCR1_9FIRM</name>
<dbReference type="PANTHER" id="PTHR23131:SF4">
    <property type="entry name" value="METALLO-BETA-LACTAMASE SUPERFAMILY POTEIN"/>
    <property type="match status" value="1"/>
</dbReference>
<dbReference type="InterPro" id="IPR001279">
    <property type="entry name" value="Metallo-B-lactamas"/>
</dbReference>
<gene>
    <name evidence="2" type="ORF">H9826_03885</name>
</gene>
<dbReference type="Gene3D" id="3.60.15.10">
    <property type="entry name" value="Ribonuclease Z/Hydroxyacylglutathione hydrolase-like"/>
    <property type="match status" value="1"/>
</dbReference>
<sequence length="325" mass="36250">MPEEIAAGIYRIPVPLVGNPLKELNAYLLKGEDGNLLIDTGFRQPACREALFSALRELGVRRGETEVLLTHLHSDHSGLAPEAAGGQTIYISEVDRPSLDECAYRDQSWKDMEGRFREEGFPLRLMANMNETNPARSMAPPSGGHYQGLTDGEMLEKGGCRIQCLLMPGHTPGQMCYWLPDRGVLFTGDHVLFDITPNITSWPIMPDALGAYLESLRKIRAYEPELALPGHRKSGDLKARVDELLRHHQHRLEEALNAVRTHPGQGAYALASHMTWKIRASSWEDFPVAQKWFAVGECMSHLDHLTALGQLRRETTGGKAAYYAI</sequence>